<gene>
    <name evidence="1" type="ORF">IE53DRAFT_368117</name>
</gene>
<dbReference type="Proteomes" id="UP000245626">
    <property type="component" value="Unassembled WGS sequence"/>
</dbReference>
<organism evidence="1 2">
    <name type="scientific">Violaceomyces palustris</name>
    <dbReference type="NCBI Taxonomy" id="1673888"/>
    <lineage>
        <taxon>Eukaryota</taxon>
        <taxon>Fungi</taxon>
        <taxon>Dikarya</taxon>
        <taxon>Basidiomycota</taxon>
        <taxon>Ustilaginomycotina</taxon>
        <taxon>Ustilaginomycetes</taxon>
        <taxon>Violaceomycetales</taxon>
        <taxon>Violaceomycetaceae</taxon>
        <taxon>Violaceomyces</taxon>
    </lineage>
</organism>
<reference evidence="1 2" key="1">
    <citation type="journal article" date="2018" name="Mol. Biol. Evol.">
        <title>Broad Genomic Sampling Reveals a Smut Pathogenic Ancestry of the Fungal Clade Ustilaginomycotina.</title>
        <authorList>
            <person name="Kijpornyongpan T."/>
            <person name="Mondo S.J."/>
            <person name="Barry K."/>
            <person name="Sandor L."/>
            <person name="Lee J."/>
            <person name="Lipzen A."/>
            <person name="Pangilinan J."/>
            <person name="LaButti K."/>
            <person name="Hainaut M."/>
            <person name="Henrissat B."/>
            <person name="Grigoriev I.V."/>
            <person name="Spatafora J.W."/>
            <person name="Aime M.C."/>
        </authorList>
    </citation>
    <scope>NUCLEOTIDE SEQUENCE [LARGE SCALE GENOMIC DNA]</scope>
    <source>
        <strain evidence="1 2">SA 807</strain>
    </source>
</reference>
<evidence type="ECO:0000313" key="2">
    <source>
        <dbReference type="Proteomes" id="UP000245626"/>
    </source>
</evidence>
<dbReference type="EMBL" id="KZ819849">
    <property type="protein sequence ID" value="PWN51360.1"/>
    <property type="molecule type" value="Genomic_DNA"/>
</dbReference>
<keyword evidence="2" id="KW-1185">Reference proteome</keyword>
<accession>A0ACD0P049</accession>
<sequence length="940" mass="102032">MQPYPSSEKQSDGFHDLHTLIGSDRLNVDNLKVEAFPRSSFRISISSGEDARRISRFSYEKRSRRSIAAFFCCAGRHSASIYDDEGTEKAATKELAPRSIAGDQAAEQVVQGIHYQKASECSSRYGSSDSALLSVKLPPYQRVRGGKGASHWNSSEAELRSAVAESLNEKMPQGQISEQEHLASRSDALVPSSVIQPPTASSVGSLSSFSSYPSGNSLASRPRNLIFASNRSSESDPVCRDYPLAGFYDARSPMRPSPSLINSTGPVKRASDPLESTPAKGLEELGESCTSKGSHVLETSRPSASTLAEMRKHRRNGMSNLSIASIAMLSHVANSTESLVEAQFSSDETAVSSREGPQSTISTLSPAEEAAIDPTPVMECRKILPDATMSDSRRTLYSWESRMTQKGSWQANDQLRPDYGGSSSSLSSNCTKKHSLDDYWLNHAQPKASRSTQSLNAGLPSASPEQYPRLISPFTETQDQKRPKDISSAISLSKAADGSADPSENAVQLTSTSSSAELDDTTESDEMKLRNESSSQRRFSDLSQNLDSLVIEACKLAASFPNPMTLSKTGDSCQGVTGKRLRSQQQMARATFGHSQNALESKIHVGNPIHASIKDSSEWQHPNSDDTLSNTYGFPLRNSSRIISTECHQATDFCASTRPESHYQADQTRRERRSSSGSNTSSAPPAFPPPDCPLPPIPGNSHNFKRTTFGQYAEPIQFDGSASLKRGPSGMTRLSSMRRSASSAKTNSFRPRTPKKHLRDNSEASQLHRPPSSKGQSRRTTQYHGSRGGSFSSVTMYDGRSCFSPIPSSDAGSEDFTASSYSCSSTKSPICTAADVFGSTLSEDYALELGKIGSLKPRRNPELKSHFSPSTSPVVGMSMIAECFDKEGLDLTGEVKSAPLEREDLMMNRRRQQSNIRTGSDRLASLEILSNSLVEIGSAY</sequence>
<evidence type="ECO:0000313" key="1">
    <source>
        <dbReference type="EMBL" id="PWN51360.1"/>
    </source>
</evidence>
<proteinExistence type="predicted"/>
<name>A0ACD0P049_9BASI</name>
<protein>
    <submittedName>
        <fullName evidence="1">Uncharacterized protein</fullName>
    </submittedName>
</protein>